<protein>
    <submittedName>
        <fullName evidence="4">PaaI family thioesterase</fullName>
    </submittedName>
</protein>
<reference evidence="4 5" key="1">
    <citation type="submission" date="2020-06" db="EMBL/GenBank/DDBJ databases">
        <title>Schlegella sp. ID0723 isolated from air conditioner.</title>
        <authorList>
            <person name="Kim D.Y."/>
            <person name="Kim D.-U."/>
        </authorList>
    </citation>
    <scope>NUCLEOTIDE SEQUENCE [LARGE SCALE GENOMIC DNA]</scope>
    <source>
        <strain evidence="4 5">ID0723</strain>
    </source>
</reference>
<dbReference type="Pfam" id="PF03061">
    <property type="entry name" value="4HBT"/>
    <property type="match status" value="1"/>
</dbReference>
<gene>
    <name evidence="4" type="ORF">HQN59_17245</name>
</gene>
<dbReference type="InterPro" id="IPR006683">
    <property type="entry name" value="Thioestr_dom"/>
</dbReference>
<dbReference type="AlphaFoldDB" id="A0A7Y6NQJ3"/>
<dbReference type="Proteomes" id="UP000529637">
    <property type="component" value="Unassembled WGS sequence"/>
</dbReference>
<comment type="caution">
    <text evidence="4">The sequence shown here is derived from an EMBL/GenBank/DDBJ whole genome shotgun (WGS) entry which is preliminary data.</text>
</comment>
<dbReference type="CDD" id="cd03443">
    <property type="entry name" value="PaaI_thioesterase"/>
    <property type="match status" value="1"/>
</dbReference>
<dbReference type="EMBL" id="JABWMJ010000008">
    <property type="protein sequence ID" value="NUZ07513.1"/>
    <property type="molecule type" value="Genomic_DNA"/>
</dbReference>
<comment type="similarity">
    <text evidence="1">Belongs to the thioesterase PaaI family.</text>
</comment>
<evidence type="ECO:0000256" key="2">
    <source>
        <dbReference type="ARBA" id="ARBA00022801"/>
    </source>
</evidence>
<evidence type="ECO:0000313" key="5">
    <source>
        <dbReference type="Proteomes" id="UP000529637"/>
    </source>
</evidence>
<dbReference type="Gene3D" id="3.10.129.10">
    <property type="entry name" value="Hotdog Thioesterase"/>
    <property type="match status" value="1"/>
</dbReference>
<keyword evidence="5" id="KW-1185">Reference proteome</keyword>
<dbReference type="InterPro" id="IPR003736">
    <property type="entry name" value="PAAI_dom"/>
</dbReference>
<dbReference type="PANTHER" id="PTHR43240:SF5">
    <property type="entry name" value="1,4-DIHYDROXY-2-NAPHTHOYL-COA THIOESTERASE 1"/>
    <property type="match status" value="1"/>
</dbReference>
<accession>A0A7Y6NQJ3</accession>
<evidence type="ECO:0000256" key="1">
    <source>
        <dbReference type="ARBA" id="ARBA00008324"/>
    </source>
</evidence>
<feature type="domain" description="Thioesterase" evidence="3">
    <location>
        <begin position="45"/>
        <end position="120"/>
    </location>
</feature>
<dbReference type="NCBIfam" id="TIGR00369">
    <property type="entry name" value="unchar_dom_1"/>
    <property type="match status" value="1"/>
</dbReference>
<dbReference type="InterPro" id="IPR029069">
    <property type="entry name" value="HotDog_dom_sf"/>
</dbReference>
<dbReference type="SUPFAM" id="SSF54637">
    <property type="entry name" value="Thioesterase/thiol ester dehydrase-isomerase"/>
    <property type="match status" value="1"/>
</dbReference>
<dbReference type="RefSeq" id="WP_176070352.1">
    <property type="nucleotide sequence ID" value="NZ_JABWMJ010000008.1"/>
</dbReference>
<keyword evidence="2" id="KW-0378">Hydrolase</keyword>
<dbReference type="GO" id="GO:0061522">
    <property type="term" value="F:1,4-dihydroxy-2-naphthoyl-CoA thioesterase activity"/>
    <property type="evidence" value="ECO:0007669"/>
    <property type="project" value="TreeGrafter"/>
</dbReference>
<dbReference type="GO" id="GO:0005829">
    <property type="term" value="C:cytosol"/>
    <property type="evidence" value="ECO:0007669"/>
    <property type="project" value="TreeGrafter"/>
</dbReference>
<dbReference type="PANTHER" id="PTHR43240">
    <property type="entry name" value="1,4-DIHYDROXY-2-NAPHTHOYL-COA THIOESTERASE 1"/>
    <property type="match status" value="1"/>
</dbReference>
<evidence type="ECO:0000313" key="4">
    <source>
        <dbReference type="EMBL" id="NUZ07513.1"/>
    </source>
</evidence>
<sequence length="146" mass="15626">MSDKPVSVPTHAHGPFQELVGYETLTEGDRPYLRLPVRRDLLNPHGVLHGGVSLTLLDAIGGRSLVGQLVPATGQRILSSVTVTLTTDFMLGVRDGVLFATGSPDHIGKTVAYVSVELRHNAMDGPLVARGLGTYRVYTRSLVSPV</sequence>
<evidence type="ECO:0000259" key="3">
    <source>
        <dbReference type="Pfam" id="PF03061"/>
    </source>
</evidence>
<organism evidence="4 5">
    <name type="scientific">Piscinibacter koreensis</name>
    <dbReference type="NCBI Taxonomy" id="2742824"/>
    <lineage>
        <taxon>Bacteria</taxon>
        <taxon>Pseudomonadati</taxon>
        <taxon>Pseudomonadota</taxon>
        <taxon>Betaproteobacteria</taxon>
        <taxon>Burkholderiales</taxon>
        <taxon>Sphaerotilaceae</taxon>
        <taxon>Piscinibacter</taxon>
    </lineage>
</organism>
<proteinExistence type="inferred from homology"/>
<name>A0A7Y6NQJ3_9BURK</name>